<feature type="transmembrane region" description="Helical" evidence="7">
    <location>
        <begin position="904"/>
        <end position="925"/>
    </location>
</feature>
<sequence>MKEQLLPLEISGARPMVAEGPARTWTWGVFASAWATMMVNTGTFSAGAATLSLGLSVHETLAGQAVGAFLLAVGLSLNAAPGVKYGIPFPVLARSSFGSGGAHFCTLTRGAVAIMWLSFQSWQGALGLYAALVRCVGKESVRYWGKLDAELDVVKLIIFLAYLMMHAALIQLGFQKLKRAVYWALPGLIIGMGGIAVWAATLSPISEALEAAEEKGPDHIEGSKAVAFMAAVNSSLGSWSTLLLNVCDLSRFSPTQKDQVWGQAVGVPVPFLATLFVGMWVAGATKVAFGSAVWQLPSIFGHWHPVLSVLGAVVLSIGTLVVNILANILSPINDIMNLAPKRFTYRGCGFFVLLLSFAVCPWWTFSGKVSFVLSFLSGYAMVTGAIAGIFLCDYWILRGRILDLEASRIRSTPVGIAAAMGANSSCCRDEQRLPGEMIWAESSKMGVPTQAALTGNPDHPPDNPESATEQLERNHQSDDCKDGPSGLQAVQTDSSEPVEDHVGWIKMTSWSQLEVDPDIFRSVSLRQTLRGGGRLWRKSPLDLPEESRKALWEQSHPAAVLDVFLSHTWRTSGRWKVFALLLQSGWMFLLLSWMGFLVVLVALYKAERGVPVTCHVGPFLMAMYLPAMFVGALCAAYSPQVCSTQCFLDVVCIHQVDPKLMMRGIYSLGGFLARSKELRVLWSPPYFSRKWCVFEMAAFRAANPTGQIRLVPLFLEVTILALWTSVYFTSWLMYVAAAVQSPLNGAFPFPIAPIALLPMLVAAHILRRFIAEKQTLLEGLANFDVDKSECRLDFDSQFVNTAIEAWYGSKDAFNQYVRGALRRELVAQATHVPVAYFLLFSTIPMLPGVEITVGMWLDGLPYDFILARIMAFLIGFGVGSQLLSLKLLFYLCDRFASPRMGSCACDYVQTVLIFMAYMICDLASYTLSNRALQHSLWASAIYCGVMLCLELYSSTGVKWRPLLAVAFGVAPCFPGFLDAILAHNEGHASLVGPFWAHLYSGGSCLVSLAISALVYYLLNFVGKDGRIGKPGSPSSPFSDTIRVTAMPPSLLFGFLGSGSAAAQLKELAKDRVAVKAAPVVSSFATDHAAKEEVHQAFASVIQRLCARLDAVDFRLTAALAAGSPWASLEVLKAHRVKLENLGRMNYALQSMTSTFQSLFSSSEEKEEKSQVKQEWKEHHFALHVYRKHIIESALSARDAAARSESAQWSDDEAEAAAGETKPEQEDDVPEIICDIAEELTLRGLAGFVQYCDPLLTPPVLAAGMVRSLLLVDEATRAKKLFEVVFARSRKAQTMVVAGSIPVDFLSVVKMHRVASVVLRRLLARYESLGRTDLCHLLDHVLLEDFREEKHCQDLVLNNPLVQDIVVYCRVSTRAVALKQPTAAVVQGTSGDTDLLRLRKVGERLFAAVFVLHGGFLPLQENRHSALCLEE</sequence>
<dbReference type="InterPro" id="IPR045225">
    <property type="entry name" value="Uracil/uridine/allantoin_perm"/>
</dbReference>
<keyword evidence="3 7" id="KW-0812">Transmembrane</keyword>
<feature type="transmembrane region" description="Helical" evidence="7">
    <location>
        <begin position="371"/>
        <end position="397"/>
    </location>
</feature>
<keyword evidence="9" id="KW-1185">Reference proteome</keyword>
<protein>
    <submittedName>
        <fullName evidence="8">Putative allantoin permease</fullName>
    </submittedName>
</protein>
<feature type="transmembrane region" description="Helical" evidence="7">
    <location>
        <begin position="616"/>
        <end position="637"/>
    </location>
</feature>
<dbReference type="Pfam" id="PF02133">
    <property type="entry name" value="Transp_cyt_pur"/>
    <property type="match status" value="1"/>
</dbReference>
<evidence type="ECO:0000313" key="9">
    <source>
        <dbReference type="Proteomes" id="UP000186817"/>
    </source>
</evidence>
<dbReference type="GO" id="GO:0005886">
    <property type="term" value="C:plasma membrane"/>
    <property type="evidence" value="ECO:0007669"/>
    <property type="project" value="TreeGrafter"/>
</dbReference>
<dbReference type="InterPro" id="IPR001248">
    <property type="entry name" value="Pur-cyt_permease"/>
</dbReference>
<feature type="transmembrane region" description="Helical" evidence="7">
    <location>
        <begin position="710"/>
        <end position="734"/>
    </location>
</feature>
<dbReference type="GO" id="GO:0015205">
    <property type="term" value="F:nucleobase transmembrane transporter activity"/>
    <property type="evidence" value="ECO:0007669"/>
    <property type="project" value="TreeGrafter"/>
</dbReference>
<proteinExistence type="inferred from homology"/>
<comment type="caution">
    <text evidence="8">The sequence shown here is derived from an EMBL/GenBank/DDBJ whole genome shotgun (WGS) entry which is preliminary data.</text>
</comment>
<organism evidence="8 9">
    <name type="scientific">Symbiodinium microadriaticum</name>
    <name type="common">Dinoflagellate</name>
    <name type="synonym">Zooxanthella microadriatica</name>
    <dbReference type="NCBI Taxonomy" id="2951"/>
    <lineage>
        <taxon>Eukaryota</taxon>
        <taxon>Sar</taxon>
        <taxon>Alveolata</taxon>
        <taxon>Dinophyceae</taxon>
        <taxon>Suessiales</taxon>
        <taxon>Symbiodiniaceae</taxon>
        <taxon>Symbiodinium</taxon>
    </lineage>
</organism>
<comment type="similarity">
    <text evidence="2">Belongs to the purine-cytosine permease (2.A.39) family.</text>
</comment>
<feature type="transmembrane region" description="Helical" evidence="7">
    <location>
        <begin position="153"/>
        <end position="174"/>
    </location>
</feature>
<evidence type="ECO:0000256" key="2">
    <source>
        <dbReference type="ARBA" id="ARBA00008974"/>
    </source>
</evidence>
<feature type="transmembrane region" description="Helical" evidence="7">
    <location>
        <begin position="865"/>
        <end position="892"/>
    </location>
</feature>
<feature type="region of interest" description="Disordered" evidence="6">
    <location>
        <begin position="1204"/>
        <end position="1227"/>
    </location>
</feature>
<feature type="transmembrane region" description="Helical" evidence="7">
    <location>
        <begin position="994"/>
        <end position="1018"/>
    </location>
</feature>
<accession>A0A1Q9DIC5</accession>
<feature type="transmembrane region" description="Helical" evidence="7">
    <location>
        <begin position="931"/>
        <end position="949"/>
    </location>
</feature>
<evidence type="ECO:0000256" key="4">
    <source>
        <dbReference type="ARBA" id="ARBA00022989"/>
    </source>
</evidence>
<dbReference type="EMBL" id="LSRX01000522">
    <property type="protein sequence ID" value="OLP94927.1"/>
    <property type="molecule type" value="Genomic_DNA"/>
</dbReference>
<feature type="transmembrane region" description="Helical" evidence="7">
    <location>
        <begin position="746"/>
        <end position="766"/>
    </location>
</feature>
<reference evidence="8 9" key="1">
    <citation type="submission" date="2016-02" db="EMBL/GenBank/DDBJ databases">
        <title>Genome analysis of coral dinoflagellate symbionts highlights evolutionary adaptations to a symbiotic lifestyle.</title>
        <authorList>
            <person name="Aranda M."/>
            <person name="Li Y."/>
            <person name="Liew Y.J."/>
            <person name="Baumgarten S."/>
            <person name="Simakov O."/>
            <person name="Wilson M."/>
            <person name="Piel J."/>
            <person name="Ashoor H."/>
            <person name="Bougouffa S."/>
            <person name="Bajic V.B."/>
            <person name="Ryu T."/>
            <person name="Ravasi T."/>
            <person name="Bayer T."/>
            <person name="Micklem G."/>
            <person name="Kim H."/>
            <person name="Bhak J."/>
            <person name="Lajeunesse T.C."/>
            <person name="Voolstra C.R."/>
        </authorList>
    </citation>
    <scope>NUCLEOTIDE SEQUENCE [LARGE SCALE GENOMIC DNA]</scope>
    <source>
        <strain evidence="8 9">CCMP2467</strain>
    </source>
</reference>
<feature type="transmembrane region" description="Helical" evidence="7">
    <location>
        <begin position="260"/>
        <end position="283"/>
    </location>
</feature>
<evidence type="ECO:0000256" key="6">
    <source>
        <dbReference type="SAM" id="MobiDB-lite"/>
    </source>
</evidence>
<feature type="transmembrane region" description="Helical" evidence="7">
    <location>
        <begin position="825"/>
        <end position="845"/>
    </location>
</feature>
<feature type="transmembrane region" description="Helical" evidence="7">
    <location>
        <begin position="961"/>
        <end position="982"/>
    </location>
</feature>
<dbReference type="Gene3D" id="1.10.4160.10">
    <property type="entry name" value="Hydantoin permease"/>
    <property type="match status" value="1"/>
</dbReference>
<evidence type="ECO:0000256" key="1">
    <source>
        <dbReference type="ARBA" id="ARBA00004141"/>
    </source>
</evidence>
<keyword evidence="5 7" id="KW-0472">Membrane</keyword>
<evidence type="ECO:0000256" key="5">
    <source>
        <dbReference type="ARBA" id="ARBA00023136"/>
    </source>
</evidence>
<evidence type="ECO:0000313" key="8">
    <source>
        <dbReference type="EMBL" id="OLP94927.1"/>
    </source>
</evidence>
<feature type="transmembrane region" description="Helical" evidence="7">
    <location>
        <begin position="181"/>
        <end position="205"/>
    </location>
</feature>
<evidence type="ECO:0000256" key="3">
    <source>
        <dbReference type="ARBA" id="ARBA00022692"/>
    </source>
</evidence>
<feature type="compositionally biased region" description="Basic and acidic residues" evidence="6">
    <location>
        <begin position="470"/>
        <end position="482"/>
    </location>
</feature>
<name>A0A1Q9DIC5_SYMMI</name>
<feature type="transmembrane region" description="Helical" evidence="7">
    <location>
        <begin position="225"/>
        <end position="248"/>
    </location>
</feature>
<comment type="subcellular location">
    <subcellularLocation>
        <location evidence="1">Membrane</location>
        <topology evidence="1">Multi-pass membrane protein</topology>
    </subcellularLocation>
</comment>
<feature type="transmembrane region" description="Helical" evidence="7">
    <location>
        <begin position="347"/>
        <end position="365"/>
    </location>
</feature>
<feature type="transmembrane region" description="Helical" evidence="7">
    <location>
        <begin position="61"/>
        <end position="80"/>
    </location>
</feature>
<gene>
    <name evidence="8" type="primary">pucI</name>
    <name evidence="8" type="ORF">AK812_SmicGene23000</name>
</gene>
<dbReference type="Proteomes" id="UP000186817">
    <property type="component" value="Unassembled WGS sequence"/>
</dbReference>
<dbReference type="PANTHER" id="PTHR30618:SF0">
    <property type="entry name" value="PURINE-URACIL PERMEASE NCS1"/>
    <property type="match status" value="1"/>
</dbReference>
<feature type="region of interest" description="Disordered" evidence="6">
    <location>
        <begin position="449"/>
        <end position="498"/>
    </location>
</feature>
<dbReference type="OrthoDB" id="418642at2759"/>
<feature type="transmembrane region" description="Helical" evidence="7">
    <location>
        <begin position="577"/>
        <end position="604"/>
    </location>
</feature>
<keyword evidence="4 7" id="KW-1133">Transmembrane helix</keyword>
<feature type="transmembrane region" description="Helical" evidence="7">
    <location>
        <begin position="303"/>
        <end position="326"/>
    </location>
</feature>
<feature type="transmembrane region" description="Helical" evidence="7">
    <location>
        <begin position="101"/>
        <end position="119"/>
    </location>
</feature>
<dbReference type="PANTHER" id="PTHR30618">
    <property type="entry name" value="NCS1 FAMILY PURINE/PYRIMIDINE TRANSPORTER"/>
    <property type="match status" value="1"/>
</dbReference>
<evidence type="ECO:0000256" key="7">
    <source>
        <dbReference type="SAM" id="Phobius"/>
    </source>
</evidence>